<evidence type="ECO:0000256" key="2">
    <source>
        <dbReference type="ARBA" id="ARBA00022670"/>
    </source>
</evidence>
<feature type="compositionally biased region" description="Low complexity" evidence="6">
    <location>
        <begin position="410"/>
        <end position="429"/>
    </location>
</feature>
<dbReference type="InterPro" id="IPR050131">
    <property type="entry name" value="Peptidase_S8_subtilisin-like"/>
</dbReference>
<feature type="transmembrane region" description="Helical" evidence="7">
    <location>
        <begin position="364"/>
        <end position="387"/>
    </location>
</feature>
<keyword evidence="3 5" id="KW-0378">Hydrolase</keyword>
<feature type="domain" description="Peptidase S8/S53" evidence="9">
    <location>
        <begin position="53"/>
        <end position="300"/>
    </location>
</feature>
<evidence type="ECO:0000256" key="4">
    <source>
        <dbReference type="ARBA" id="ARBA00022825"/>
    </source>
</evidence>
<feature type="compositionally biased region" description="Low complexity" evidence="6">
    <location>
        <begin position="335"/>
        <end position="352"/>
    </location>
</feature>
<comment type="caution">
    <text evidence="10">The sequence shown here is derived from an EMBL/GenBank/DDBJ whole genome shotgun (WGS) entry which is preliminary data.</text>
</comment>
<evidence type="ECO:0000256" key="5">
    <source>
        <dbReference type="PROSITE-ProRule" id="PRU01240"/>
    </source>
</evidence>
<protein>
    <recommendedName>
        <fullName evidence="9">Peptidase S8/S53 domain-containing protein</fullName>
    </recommendedName>
</protein>
<dbReference type="PROSITE" id="PS51892">
    <property type="entry name" value="SUBTILASE"/>
    <property type="match status" value="1"/>
</dbReference>
<dbReference type="Proteomes" id="UP001422759">
    <property type="component" value="Unassembled WGS sequence"/>
</dbReference>
<proteinExistence type="inferred from homology"/>
<sequence>MTLTKTLRALSATALAGSLLLTAAPTASADQVRDAQWVNQYFNLTKVWSVSRGDGVIVAVIDSGVDANHADLTGQILPGYDPSGKGLVSHPTDPHGTSMASEIVGHGHGSGAGMLGLAPGAKVLPIYKAGATGKGAVPEDIHWAVDNGAKVISISLNGEADAKYSEAIAYATQHDVLIVASAGNEGKTPIDIPAVDPGVLAVGAVDKSNAIWSKSNSGPQVMLSAPGVDIVSAGACDGQQYCMASGTSDSTAYVSATAALVRSKFPSLTAGQVANRLVKSALVPPALAGAQLPDEHYGYGVVRPYEALTQDIPTGSAQGPLAKPADSGDVGGGATTPAGATPGATNPTPGALPQIADSSSKVSGVLYVVGFAVLLLVVLIAVIVVVARRRRTPGTAQVGPTPYGTPPGWPQGQPQYPNQPQSPYGSQPQQPYPNQPQPPYGNQAPPPGYPPQQPYQNPYGPGGNQPR</sequence>
<gene>
    <name evidence="10" type="ORF">GCM10009760_30610</name>
</gene>
<evidence type="ECO:0000313" key="11">
    <source>
        <dbReference type="Proteomes" id="UP001422759"/>
    </source>
</evidence>
<dbReference type="PROSITE" id="PS00136">
    <property type="entry name" value="SUBTILASE_ASP"/>
    <property type="match status" value="1"/>
</dbReference>
<comment type="similarity">
    <text evidence="1 5">Belongs to the peptidase S8 family.</text>
</comment>
<evidence type="ECO:0000256" key="1">
    <source>
        <dbReference type="ARBA" id="ARBA00011073"/>
    </source>
</evidence>
<evidence type="ECO:0000256" key="6">
    <source>
        <dbReference type="SAM" id="MobiDB-lite"/>
    </source>
</evidence>
<keyword evidence="7" id="KW-1133">Transmembrane helix</keyword>
<feature type="active site" description="Charge relay system" evidence="5">
    <location>
        <position position="248"/>
    </location>
</feature>
<feature type="region of interest" description="Disordered" evidence="6">
    <location>
        <begin position="394"/>
        <end position="467"/>
    </location>
</feature>
<dbReference type="EMBL" id="BAAANT010000015">
    <property type="protein sequence ID" value="GAA2143818.1"/>
    <property type="molecule type" value="Genomic_DNA"/>
</dbReference>
<reference evidence="11" key="1">
    <citation type="journal article" date="2019" name="Int. J. Syst. Evol. Microbiol.">
        <title>The Global Catalogue of Microorganisms (GCM) 10K type strain sequencing project: providing services to taxonomists for standard genome sequencing and annotation.</title>
        <authorList>
            <consortium name="The Broad Institute Genomics Platform"/>
            <consortium name="The Broad Institute Genome Sequencing Center for Infectious Disease"/>
            <person name="Wu L."/>
            <person name="Ma J."/>
        </authorList>
    </citation>
    <scope>NUCLEOTIDE SEQUENCE [LARGE SCALE GENOMIC DNA]</scope>
    <source>
        <strain evidence="11">JCM 14560</strain>
    </source>
</reference>
<organism evidence="10 11">
    <name type="scientific">Kitasatospora kazusensis</name>
    <dbReference type="NCBI Taxonomy" id="407974"/>
    <lineage>
        <taxon>Bacteria</taxon>
        <taxon>Bacillati</taxon>
        <taxon>Actinomycetota</taxon>
        <taxon>Actinomycetes</taxon>
        <taxon>Kitasatosporales</taxon>
        <taxon>Streptomycetaceae</taxon>
        <taxon>Kitasatospora</taxon>
    </lineage>
</organism>
<dbReference type="Gene3D" id="3.40.50.200">
    <property type="entry name" value="Peptidase S8/S53 domain"/>
    <property type="match status" value="1"/>
</dbReference>
<dbReference type="InterPro" id="IPR036852">
    <property type="entry name" value="Peptidase_S8/S53_dom_sf"/>
</dbReference>
<dbReference type="Pfam" id="PF00082">
    <property type="entry name" value="Peptidase_S8"/>
    <property type="match status" value="1"/>
</dbReference>
<feature type="chain" id="PRO_5046964903" description="Peptidase S8/S53 domain-containing protein" evidence="8">
    <location>
        <begin position="30"/>
        <end position="467"/>
    </location>
</feature>
<evidence type="ECO:0000259" key="9">
    <source>
        <dbReference type="Pfam" id="PF00082"/>
    </source>
</evidence>
<name>A0ABP5L9H9_9ACTN</name>
<dbReference type="PANTHER" id="PTHR43806">
    <property type="entry name" value="PEPTIDASE S8"/>
    <property type="match status" value="1"/>
</dbReference>
<dbReference type="InterPro" id="IPR000209">
    <property type="entry name" value="Peptidase_S8/S53_dom"/>
</dbReference>
<dbReference type="SUPFAM" id="SSF52743">
    <property type="entry name" value="Subtilisin-like"/>
    <property type="match status" value="1"/>
</dbReference>
<keyword evidence="8" id="KW-0732">Signal</keyword>
<keyword evidence="7" id="KW-0812">Transmembrane</keyword>
<dbReference type="PRINTS" id="PR00723">
    <property type="entry name" value="SUBTILISIN"/>
</dbReference>
<keyword evidence="2 5" id="KW-0645">Protease</keyword>
<keyword evidence="7" id="KW-0472">Membrane</keyword>
<keyword evidence="11" id="KW-1185">Reference proteome</keyword>
<feature type="active site" description="Charge relay system" evidence="5">
    <location>
        <position position="62"/>
    </location>
</feature>
<dbReference type="InterPro" id="IPR015500">
    <property type="entry name" value="Peptidase_S8_subtilisin-rel"/>
</dbReference>
<keyword evidence="4 5" id="KW-0720">Serine protease</keyword>
<dbReference type="RefSeq" id="WP_344465093.1">
    <property type="nucleotide sequence ID" value="NZ_BAAANT010000015.1"/>
</dbReference>
<dbReference type="PANTHER" id="PTHR43806:SF11">
    <property type="entry name" value="CEREVISIN-RELATED"/>
    <property type="match status" value="1"/>
</dbReference>
<feature type="signal peptide" evidence="8">
    <location>
        <begin position="1"/>
        <end position="29"/>
    </location>
</feature>
<dbReference type="InterPro" id="IPR023827">
    <property type="entry name" value="Peptidase_S8_Asp-AS"/>
</dbReference>
<evidence type="ECO:0000256" key="7">
    <source>
        <dbReference type="SAM" id="Phobius"/>
    </source>
</evidence>
<feature type="region of interest" description="Disordered" evidence="6">
    <location>
        <begin position="313"/>
        <end position="352"/>
    </location>
</feature>
<evidence type="ECO:0000256" key="3">
    <source>
        <dbReference type="ARBA" id="ARBA00022801"/>
    </source>
</evidence>
<accession>A0ABP5L9H9</accession>
<evidence type="ECO:0000256" key="8">
    <source>
        <dbReference type="SAM" id="SignalP"/>
    </source>
</evidence>
<evidence type="ECO:0000313" key="10">
    <source>
        <dbReference type="EMBL" id="GAA2143818.1"/>
    </source>
</evidence>
<feature type="active site" description="Charge relay system" evidence="5">
    <location>
        <position position="95"/>
    </location>
</feature>
<feature type="compositionally biased region" description="Pro residues" evidence="6">
    <location>
        <begin position="430"/>
        <end position="453"/>
    </location>
</feature>